<accession>A0A4C1W2Z3</accession>
<dbReference type="EMBL" id="BGZK01000469">
    <property type="protein sequence ID" value="GBP45668.1"/>
    <property type="molecule type" value="Genomic_DNA"/>
</dbReference>
<protein>
    <submittedName>
        <fullName evidence="1">Mariner Mos1 transposase</fullName>
    </submittedName>
</protein>
<dbReference type="InterPro" id="IPR036388">
    <property type="entry name" value="WH-like_DNA-bd_sf"/>
</dbReference>
<evidence type="ECO:0000313" key="2">
    <source>
        <dbReference type="Proteomes" id="UP000299102"/>
    </source>
</evidence>
<dbReference type="Gene3D" id="1.10.10.10">
    <property type="entry name" value="Winged helix-like DNA-binding domain superfamily/Winged helix DNA-binding domain"/>
    <property type="match status" value="1"/>
</dbReference>
<gene>
    <name evidence="1" type="ORF">EVAR_35935_1</name>
</gene>
<name>A0A4C1W2Z3_EUMVA</name>
<proteinExistence type="predicted"/>
<keyword evidence="2" id="KW-1185">Reference proteome</keyword>
<dbReference type="OrthoDB" id="10258692at2759"/>
<organism evidence="1 2">
    <name type="scientific">Eumeta variegata</name>
    <name type="common">Bagworm moth</name>
    <name type="synonym">Eumeta japonica</name>
    <dbReference type="NCBI Taxonomy" id="151549"/>
    <lineage>
        <taxon>Eukaryota</taxon>
        <taxon>Metazoa</taxon>
        <taxon>Ecdysozoa</taxon>
        <taxon>Arthropoda</taxon>
        <taxon>Hexapoda</taxon>
        <taxon>Insecta</taxon>
        <taxon>Pterygota</taxon>
        <taxon>Neoptera</taxon>
        <taxon>Endopterygota</taxon>
        <taxon>Lepidoptera</taxon>
        <taxon>Glossata</taxon>
        <taxon>Ditrysia</taxon>
        <taxon>Tineoidea</taxon>
        <taxon>Psychidae</taxon>
        <taxon>Oiketicinae</taxon>
        <taxon>Eumeta</taxon>
    </lineage>
</organism>
<dbReference type="Proteomes" id="UP000299102">
    <property type="component" value="Unassembled WGS sequence"/>
</dbReference>
<reference evidence="1 2" key="1">
    <citation type="journal article" date="2019" name="Commun. Biol.">
        <title>The bagworm genome reveals a unique fibroin gene that provides high tensile strength.</title>
        <authorList>
            <person name="Kono N."/>
            <person name="Nakamura H."/>
            <person name="Ohtoshi R."/>
            <person name="Tomita M."/>
            <person name="Numata K."/>
            <person name="Arakawa K."/>
        </authorList>
    </citation>
    <scope>NUCLEOTIDE SEQUENCE [LARGE SCALE GENOMIC DNA]</scope>
</reference>
<sequence>MRHPATVLSPVNVGSVRELSFEVRERCKTKYRFRQKMLIGLRPGCERGKRLPEIRLALWVRVREEEPAYRCRKQDKDRSGRPKIYEDAELEELLEEDSSQIEKELALTLEVTQKAVSRHLISLGMIHKQARHKKKLFYIESSLVMKIGYIMIIQKEENHGDYLATRQHPEQNEYLWEKTHAVYLVGSAECGILRIP</sequence>
<comment type="caution">
    <text evidence="1">The sequence shown here is derived from an EMBL/GenBank/DDBJ whole genome shotgun (WGS) entry which is preliminary data.</text>
</comment>
<dbReference type="AlphaFoldDB" id="A0A4C1W2Z3"/>
<evidence type="ECO:0000313" key="1">
    <source>
        <dbReference type="EMBL" id="GBP45668.1"/>
    </source>
</evidence>